<accession>F8AEK6</accession>
<dbReference type="KEGG" id="pya:PYCH_10020"/>
<dbReference type="eggNOG" id="arCOG01142">
    <property type="taxonomic scope" value="Archaea"/>
</dbReference>
<dbReference type="HOGENOM" id="CLU_1387638_0_0_2"/>
<dbReference type="Gene3D" id="3.60.21.10">
    <property type="match status" value="1"/>
</dbReference>
<gene>
    <name evidence="2" type="ordered locus">PYCH_10020</name>
</gene>
<sequence>MLPKELLEPGKKLMHVSDTPESIYPFLEDLIEKVKPNIIVHTGDLADNIKLERKPWLREEYRRAVQRLIGILGRFGALVYLVPGNEDDIEVLRELSPDFILVRPGTVLEIGPFQVALGHRAEDVKDVDADFKLYGHNFKLIERGLNGVLNVNFILLPEGKVIKVNYPQGTNHDRGYRLLRVL</sequence>
<dbReference type="EMBL" id="CP002779">
    <property type="protein sequence ID" value="AEH24685.1"/>
    <property type="molecule type" value="Genomic_DNA"/>
</dbReference>
<organism evidence="2 3">
    <name type="scientific">Pyrococcus yayanosii (strain CH1 / JCM 16557)</name>
    <dbReference type="NCBI Taxonomy" id="529709"/>
    <lineage>
        <taxon>Archaea</taxon>
        <taxon>Methanobacteriati</taxon>
        <taxon>Methanobacteriota</taxon>
        <taxon>Thermococci</taxon>
        <taxon>Thermococcales</taxon>
        <taxon>Thermococcaceae</taxon>
        <taxon>Pyrococcus</taxon>
    </lineage>
</organism>
<name>F8AEK6_PYRYC</name>
<dbReference type="Pfam" id="PF00149">
    <property type="entry name" value="Metallophos"/>
    <property type="match status" value="1"/>
</dbReference>
<evidence type="ECO:0000313" key="2">
    <source>
        <dbReference type="EMBL" id="AEH24685.1"/>
    </source>
</evidence>
<dbReference type="Proteomes" id="UP000008386">
    <property type="component" value="Chromosome"/>
</dbReference>
<dbReference type="InterPro" id="IPR004843">
    <property type="entry name" value="Calcineurin-like_PHP"/>
</dbReference>
<dbReference type="GO" id="GO:0016787">
    <property type="term" value="F:hydrolase activity"/>
    <property type="evidence" value="ECO:0007669"/>
    <property type="project" value="InterPro"/>
</dbReference>
<dbReference type="InterPro" id="IPR029052">
    <property type="entry name" value="Metallo-depent_PP-like"/>
</dbReference>
<feature type="domain" description="Calcineurin-like phosphoesterase" evidence="1">
    <location>
        <begin position="12"/>
        <end position="99"/>
    </location>
</feature>
<proteinExistence type="predicted"/>
<dbReference type="SUPFAM" id="SSF56300">
    <property type="entry name" value="Metallo-dependent phosphatases"/>
    <property type="match status" value="1"/>
</dbReference>
<dbReference type="AlphaFoldDB" id="F8AEK6"/>
<protein>
    <submittedName>
        <fullName evidence="2">Hypothetical metallophosphoesterase</fullName>
    </submittedName>
</protein>
<dbReference type="STRING" id="529709.PYCH_10020"/>
<evidence type="ECO:0000313" key="3">
    <source>
        <dbReference type="Proteomes" id="UP000008386"/>
    </source>
</evidence>
<evidence type="ECO:0000259" key="1">
    <source>
        <dbReference type="Pfam" id="PF00149"/>
    </source>
</evidence>
<reference evidence="2 3" key="1">
    <citation type="journal article" date="2011" name="J. Bacteriol.">
        <title>Complete genome sequence of the obligate piezophilic hyperthermophilic archaeon Pyrococcus yayanosii CH1.</title>
        <authorList>
            <person name="Jun X."/>
            <person name="Lupeng L."/>
            <person name="Minjuan X."/>
            <person name="Oger P."/>
            <person name="Fengping W."/>
            <person name="Jebbar M."/>
            <person name="Xiang X."/>
        </authorList>
    </citation>
    <scope>NUCLEOTIDE SEQUENCE [LARGE SCALE GENOMIC DNA]</scope>
    <source>
        <strain evidence="3">CH1 / JCM 16557</strain>
    </source>
</reference>
<keyword evidence="3" id="KW-1185">Reference proteome</keyword>